<dbReference type="EMBL" id="ML976998">
    <property type="protein sequence ID" value="KAF1954668.1"/>
    <property type="molecule type" value="Genomic_DNA"/>
</dbReference>
<feature type="region of interest" description="Disordered" evidence="1">
    <location>
        <begin position="286"/>
        <end position="371"/>
    </location>
</feature>
<dbReference type="AlphaFoldDB" id="A0A6A5TQG7"/>
<feature type="compositionally biased region" description="Basic and acidic residues" evidence="1">
    <location>
        <begin position="286"/>
        <end position="328"/>
    </location>
</feature>
<feature type="compositionally biased region" description="Low complexity" evidence="1">
    <location>
        <begin position="215"/>
        <end position="225"/>
    </location>
</feature>
<feature type="region of interest" description="Disordered" evidence="1">
    <location>
        <begin position="118"/>
        <end position="151"/>
    </location>
</feature>
<sequence length="399" mass="44017">MASRAHGSSARLHRRGHSASSMTSQQLSPLADQASILEGLPLSDSRPHRPMPSASHHHNKIKPYLRKLSSKDDNALDLSQPAAENERLAGLGISDYGSAASVKDVNFAPVNGRNRHARSISNTSQFSTSSSLQRPAAPYLPPIRQSYTPPIARSTPASILGSETEADDIMANEEYLRQQAFDPARRSGSISSFTPGGPPTLRIHTTGSSTRLAGSYSQSSTSLTSPMAQTHNRTRGDTLRSLESTTSPSSRTSFDKAFGFVRGGRDSPIDPVERAANIRAAREAFAAKEEAKAERDLRKQHKKSEQPKPDTHAHKRDRSISDSNEKTPRPSIRGRQYSDHREAHTRTLPNYTAPRSAEKPSRAFPRATKHREAKGSWAKFVAWLRTRMLRIKRTLRISH</sequence>
<name>A0A6A5TQG7_9PLEO</name>
<evidence type="ECO:0000313" key="3">
    <source>
        <dbReference type="Proteomes" id="UP000800035"/>
    </source>
</evidence>
<proteinExistence type="predicted"/>
<feature type="region of interest" description="Disordered" evidence="1">
    <location>
        <begin position="182"/>
        <end position="270"/>
    </location>
</feature>
<feature type="compositionally biased region" description="Low complexity" evidence="1">
    <location>
        <begin position="119"/>
        <end position="131"/>
    </location>
</feature>
<feature type="region of interest" description="Disordered" evidence="1">
    <location>
        <begin position="1"/>
        <end position="60"/>
    </location>
</feature>
<dbReference type="Proteomes" id="UP000800035">
    <property type="component" value="Unassembled WGS sequence"/>
</dbReference>
<keyword evidence="3" id="KW-1185">Reference proteome</keyword>
<reference evidence="2" key="1">
    <citation type="journal article" date="2020" name="Stud. Mycol.">
        <title>101 Dothideomycetes genomes: a test case for predicting lifestyles and emergence of pathogens.</title>
        <authorList>
            <person name="Haridas S."/>
            <person name="Albert R."/>
            <person name="Binder M."/>
            <person name="Bloem J."/>
            <person name="Labutti K."/>
            <person name="Salamov A."/>
            <person name="Andreopoulos B."/>
            <person name="Baker S."/>
            <person name="Barry K."/>
            <person name="Bills G."/>
            <person name="Bluhm B."/>
            <person name="Cannon C."/>
            <person name="Castanera R."/>
            <person name="Culley D."/>
            <person name="Daum C."/>
            <person name="Ezra D."/>
            <person name="Gonzalez J."/>
            <person name="Henrissat B."/>
            <person name="Kuo A."/>
            <person name="Liang C."/>
            <person name="Lipzen A."/>
            <person name="Lutzoni F."/>
            <person name="Magnuson J."/>
            <person name="Mondo S."/>
            <person name="Nolan M."/>
            <person name="Ohm R."/>
            <person name="Pangilinan J."/>
            <person name="Park H.-J."/>
            <person name="Ramirez L."/>
            <person name="Alfaro M."/>
            <person name="Sun H."/>
            <person name="Tritt A."/>
            <person name="Yoshinaga Y."/>
            <person name="Zwiers L.-H."/>
            <person name="Turgeon B."/>
            <person name="Goodwin S."/>
            <person name="Spatafora J."/>
            <person name="Crous P."/>
            <person name="Grigoriev I."/>
        </authorList>
    </citation>
    <scope>NUCLEOTIDE SEQUENCE</scope>
    <source>
        <strain evidence="2">CBS 675.92</strain>
    </source>
</reference>
<evidence type="ECO:0000313" key="2">
    <source>
        <dbReference type="EMBL" id="KAF1954668.1"/>
    </source>
</evidence>
<organism evidence="2 3">
    <name type="scientific">Byssothecium circinans</name>
    <dbReference type="NCBI Taxonomy" id="147558"/>
    <lineage>
        <taxon>Eukaryota</taxon>
        <taxon>Fungi</taxon>
        <taxon>Dikarya</taxon>
        <taxon>Ascomycota</taxon>
        <taxon>Pezizomycotina</taxon>
        <taxon>Dothideomycetes</taxon>
        <taxon>Pleosporomycetidae</taxon>
        <taxon>Pleosporales</taxon>
        <taxon>Massarineae</taxon>
        <taxon>Massarinaceae</taxon>
        <taxon>Byssothecium</taxon>
    </lineage>
</organism>
<evidence type="ECO:0008006" key="4">
    <source>
        <dbReference type="Google" id="ProtNLM"/>
    </source>
</evidence>
<accession>A0A6A5TQG7</accession>
<protein>
    <recommendedName>
        <fullName evidence="4">Pal1-domain-containing protein</fullName>
    </recommendedName>
</protein>
<gene>
    <name evidence="2" type="ORF">CC80DRAFT_417223</name>
</gene>
<feature type="compositionally biased region" description="Polar residues" evidence="1">
    <location>
        <begin position="203"/>
        <end position="212"/>
    </location>
</feature>
<evidence type="ECO:0000256" key="1">
    <source>
        <dbReference type="SAM" id="MobiDB-lite"/>
    </source>
</evidence>
<dbReference type="OrthoDB" id="5377213at2759"/>
<feature type="compositionally biased region" description="Polar residues" evidence="1">
    <location>
        <begin position="18"/>
        <end position="28"/>
    </location>
</feature>
<feature type="compositionally biased region" description="Basic and acidic residues" evidence="1">
    <location>
        <begin position="336"/>
        <end position="345"/>
    </location>
</feature>
<feature type="compositionally biased region" description="Polar residues" evidence="1">
    <location>
        <begin position="241"/>
        <end position="252"/>
    </location>
</feature>